<dbReference type="InterPro" id="IPR036751">
    <property type="entry name" value="SpoVG_sf"/>
</dbReference>
<dbReference type="EMBL" id="UINC01173257">
    <property type="protein sequence ID" value="SVD78757.1"/>
    <property type="molecule type" value="Genomic_DNA"/>
</dbReference>
<name>A0A382Y5Y6_9ZZZZ</name>
<dbReference type="GO" id="GO:0030435">
    <property type="term" value="P:sporulation resulting in formation of a cellular spore"/>
    <property type="evidence" value="ECO:0007669"/>
    <property type="project" value="InterPro"/>
</dbReference>
<dbReference type="InterPro" id="IPR007170">
    <property type="entry name" value="SpoVG"/>
</dbReference>
<evidence type="ECO:0000313" key="1">
    <source>
        <dbReference type="EMBL" id="SVD78757.1"/>
    </source>
</evidence>
<protein>
    <submittedName>
        <fullName evidence="1">Uncharacterized protein</fullName>
    </submittedName>
</protein>
<sequence>VVNFKKYEGTTKTKAFFDVEVEQGMVVKGFRLVEGKDGLFISGPREYSKKDEKWYDRVFMPRELKDELEEEAKKEYGVGTSRPVNEPF</sequence>
<proteinExistence type="predicted"/>
<feature type="non-terminal residue" evidence="1">
    <location>
        <position position="1"/>
    </location>
</feature>
<dbReference type="Pfam" id="PF04026">
    <property type="entry name" value="SpoVG"/>
    <property type="match status" value="1"/>
</dbReference>
<dbReference type="AlphaFoldDB" id="A0A382Y5Y6"/>
<dbReference type="SUPFAM" id="SSF160537">
    <property type="entry name" value="SpoVG-like"/>
    <property type="match status" value="1"/>
</dbReference>
<dbReference type="Gene3D" id="3.30.1120.40">
    <property type="entry name" value="Stage V sporulation protein G"/>
    <property type="match status" value="1"/>
</dbReference>
<accession>A0A382Y5Y6</accession>
<gene>
    <name evidence="1" type="ORF">METZ01_LOCUS431611</name>
</gene>
<organism evidence="1">
    <name type="scientific">marine metagenome</name>
    <dbReference type="NCBI Taxonomy" id="408172"/>
    <lineage>
        <taxon>unclassified sequences</taxon>
        <taxon>metagenomes</taxon>
        <taxon>ecological metagenomes</taxon>
    </lineage>
</organism>
<reference evidence="1" key="1">
    <citation type="submission" date="2018-05" db="EMBL/GenBank/DDBJ databases">
        <authorList>
            <person name="Lanie J.A."/>
            <person name="Ng W.-L."/>
            <person name="Kazmierczak K.M."/>
            <person name="Andrzejewski T.M."/>
            <person name="Davidsen T.M."/>
            <person name="Wayne K.J."/>
            <person name="Tettelin H."/>
            <person name="Glass J.I."/>
            <person name="Rusch D."/>
            <person name="Podicherti R."/>
            <person name="Tsui H.-C.T."/>
            <person name="Winkler M.E."/>
        </authorList>
    </citation>
    <scope>NUCLEOTIDE SEQUENCE</scope>
</reference>